<dbReference type="Proteomes" id="UP000800036">
    <property type="component" value="Unassembled WGS sequence"/>
</dbReference>
<organism evidence="1 2">
    <name type="scientific">Bimuria novae-zelandiae CBS 107.79</name>
    <dbReference type="NCBI Taxonomy" id="1447943"/>
    <lineage>
        <taxon>Eukaryota</taxon>
        <taxon>Fungi</taxon>
        <taxon>Dikarya</taxon>
        <taxon>Ascomycota</taxon>
        <taxon>Pezizomycotina</taxon>
        <taxon>Dothideomycetes</taxon>
        <taxon>Pleosporomycetidae</taxon>
        <taxon>Pleosporales</taxon>
        <taxon>Massarineae</taxon>
        <taxon>Didymosphaeriaceae</taxon>
        <taxon>Bimuria</taxon>
    </lineage>
</organism>
<dbReference type="EMBL" id="ML976759">
    <property type="protein sequence ID" value="KAF1965570.1"/>
    <property type="molecule type" value="Genomic_DNA"/>
</dbReference>
<gene>
    <name evidence="1" type="ORF">BU23DRAFT_20674</name>
</gene>
<proteinExistence type="predicted"/>
<protein>
    <submittedName>
        <fullName evidence="1">Uncharacterized protein</fullName>
    </submittedName>
</protein>
<accession>A0A6A5UMH6</accession>
<sequence length="123" mass="13879">MPLGSTEFSSTDLDGGYLIYAGELFCRAFLFNGDEELCGRKFTDRGALIHHLKVFHPQYRISPAKTGRSSILREHKAREFYRGVMLTHDHISAGEHIQNTLQADFPQHARDPALQPAEHGAEE</sequence>
<dbReference type="AlphaFoldDB" id="A0A6A5UMH6"/>
<reference evidence="1" key="1">
    <citation type="journal article" date="2020" name="Stud. Mycol.">
        <title>101 Dothideomycetes genomes: a test case for predicting lifestyles and emergence of pathogens.</title>
        <authorList>
            <person name="Haridas S."/>
            <person name="Albert R."/>
            <person name="Binder M."/>
            <person name="Bloem J."/>
            <person name="Labutti K."/>
            <person name="Salamov A."/>
            <person name="Andreopoulos B."/>
            <person name="Baker S."/>
            <person name="Barry K."/>
            <person name="Bills G."/>
            <person name="Bluhm B."/>
            <person name="Cannon C."/>
            <person name="Castanera R."/>
            <person name="Culley D."/>
            <person name="Daum C."/>
            <person name="Ezra D."/>
            <person name="Gonzalez J."/>
            <person name="Henrissat B."/>
            <person name="Kuo A."/>
            <person name="Liang C."/>
            <person name="Lipzen A."/>
            <person name="Lutzoni F."/>
            <person name="Magnuson J."/>
            <person name="Mondo S."/>
            <person name="Nolan M."/>
            <person name="Ohm R."/>
            <person name="Pangilinan J."/>
            <person name="Park H.-J."/>
            <person name="Ramirez L."/>
            <person name="Alfaro M."/>
            <person name="Sun H."/>
            <person name="Tritt A."/>
            <person name="Yoshinaga Y."/>
            <person name="Zwiers L.-H."/>
            <person name="Turgeon B."/>
            <person name="Goodwin S."/>
            <person name="Spatafora J."/>
            <person name="Crous P."/>
            <person name="Grigoriev I."/>
        </authorList>
    </citation>
    <scope>NUCLEOTIDE SEQUENCE</scope>
    <source>
        <strain evidence="1">CBS 107.79</strain>
    </source>
</reference>
<name>A0A6A5UMH6_9PLEO</name>
<evidence type="ECO:0000313" key="2">
    <source>
        <dbReference type="Proteomes" id="UP000800036"/>
    </source>
</evidence>
<dbReference type="OrthoDB" id="3799891at2759"/>
<keyword evidence="2" id="KW-1185">Reference proteome</keyword>
<evidence type="ECO:0000313" key="1">
    <source>
        <dbReference type="EMBL" id="KAF1965570.1"/>
    </source>
</evidence>